<sequence length="219" mass="23989">MTATLHVIFGPSGAGKSTYARELARSEPAVHFAIDDWMARLFAADMPEPLEFEWMMARVERCEAQIWSVAAATMAAGTSVVLDLGLMRKSDRARVAEIAQACELPIQFHFVTASSEVRRARCWNATRCAARPSPSRSIPTCSTSSRASTRPRSRGTPGRDHLRELGLREQVHRPGGVGGPVIGLAMGQAGIVIRQHRMLRQLLSIERPGDHRAQHDIGG</sequence>
<dbReference type="SUPFAM" id="SSF52540">
    <property type="entry name" value="P-loop containing nucleoside triphosphate hydrolases"/>
    <property type="match status" value="1"/>
</dbReference>
<feature type="region of interest" description="Disordered" evidence="1">
    <location>
        <begin position="132"/>
        <end position="161"/>
    </location>
</feature>
<keyword evidence="2" id="KW-0547">Nucleotide-binding</keyword>
<protein>
    <submittedName>
        <fullName evidence="2">ATP-binding protein</fullName>
    </submittedName>
</protein>
<dbReference type="Gene3D" id="3.40.50.300">
    <property type="entry name" value="P-loop containing nucleotide triphosphate hydrolases"/>
    <property type="match status" value="1"/>
</dbReference>
<dbReference type="InterPro" id="IPR027417">
    <property type="entry name" value="P-loop_NTPase"/>
</dbReference>
<gene>
    <name evidence="2" type="ORF">JKL49_21220</name>
</gene>
<keyword evidence="2" id="KW-0067">ATP-binding</keyword>
<evidence type="ECO:0000313" key="2">
    <source>
        <dbReference type="EMBL" id="QQZ49475.1"/>
    </source>
</evidence>
<accession>A0A974S783</accession>
<name>A0A974S783_9CAUL</name>
<organism evidence="2">
    <name type="scientific">Phenylobacterium glaciei</name>
    <dbReference type="NCBI Taxonomy" id="2803784"/>
    <lineage>
        <taxon>Bacteria</taxon>
        <taxon>Pseudomonadati</taxon>
        <taxon>Pseudomonadota</taxon>
        <taxon>Alphaproteobacteria</taxon>
        <taxon>Caulobacterales</taxon>
        <taxon>Caulobacteraceae</taxon>
        <taxon>Phenylobacterium</taxon>
    </lineage>
</organism>
<dbReference type="Pfam" id="PF13671">
    <property type="entry name" value="AAA_33"/>
    <property type="match status" value="1"/>
</dbReference>
<dbReference type="AlphaFoldDB" id="A0A974S783"/>
<evidence type="ECO:0000256" key="1">
    <source>
        <dbReference type="SAM" id="MobiDB-lite"/>
    </source>
</evidence>
<dbReference type="GO" id="GO:0005524">
    <property type="term" value="F:ATP binding"/>
    <property type="evidence" value="ECO:0007669"/>
    <property type="project" value="UniProtKB-KW"/>
</dbReference>
<feature type="compositionally biased region" description="Low complexity" evidence="1">
    <location>
        <begin position="139"/>
        <end position="156"/>
    </location>
</feature>
<proteinExistence type="predicted"/>
<reference evidence="2" key="1">
    <citation type="submission" date="2021-01" db="EMBL/GenBank/DDBJ databases">
        <title>Genome sequence of Phenylobacterium sp. 20VBR1 isolated from a valley glaceir, Ny-Alesund, Svalbard.</title>
        <authorList>
            <person name="Thomas F.A."/>
            <person name="Krishnan K.P."/>
            <person name="Sinha R.K."/>
        </authorList>
    </citation>
    <scope>NUCLEOTIDE SEQUENCE</scope>
    <source>
        <strain evidence="2">20VBR1</strain>
    </source>
</reference>
<dbReference type="EMBL" id="CP068570">
    <property type="protein sequence ID" value="QQZ49475.1"/>
    <property type="molecule type" value="Genomic_DNA"/>
</dbReference>